<dbReference type="SUPFAM" id="SSF57501">
    <property type="entry name" value="Cystine-knot cytokines"/>
    <property type="match status" value="1"/>
</dbReference>
<name>A0A8J5TMS5_HOMAM</name>
<dbReference type="GO" id="GO:0016020">
    <property type="term" value="C:membrane"/>
    <property type="evidence" value="ECO:0007669"/>
    <property type="project" value="InterPro"/>
</dbReference>
<reference evidence="3" key="1">
    <citation type="journal article" date="2021" name="Sci. Adv.">
        <title>The American lobster genome reveals insights on longevity, neural, and immune adaptations.</title>
        <authorList>
            <person name="Polinski J.M."/>
            <person name="Zimin A.V."/>
            <person name="Clark K.F."/>
            <person name="Kohn A.B."/>
            <person name="Sadowski N."/>
            <person name="Timp W."/>
            <person name="Ptitsyn A."/>
            <person name="Khanna P."/>
            <person name="Romanova D.Y."/>
            <person name="Williams P."/>
            <person name="Greenwood S.J."/>
            <person name="Moroz L.L."/>
            <person name="Walt D.R."/>
            <person name="Bodnar A.G."/>
        </authorList>
    </citation>
    <scope>NUCLEOTIDE SEQUENCE</scope>
    <source>
        <strain evidence="3">GMGI-L3</strain>
    </source>
</reference>
<evidence type="ECO:0000259" key="2">
    <source>
        <dbReference type="PROSITE" id="PS50278"/>
    </source>
</evidence>
<comment type="caution">
    <text evidence="3">The sequence shown here is derived from an EMBL/GenBank/DDBJ whole genome shotgun (WGS) entry which is preliminary data.</text>
</comment>
<dbReference type="PROSITE" id="PS50278">
    <property type="entry name" value="PDGF_2"/>
    <property type="match status" value="1"/>
</dbReference>
<evidence type="ECO:0000256" key="1">
    <source>
        <dbReference type="SAM" id="SignalP"/>
    </source>
</evidence>
<feature type="chain" id="PRO_5035229530" evidence="1">
    <location>
        <begin position="16"/>
        <end position="210"/>
    </location>
</feature>
<accession>A0A8J5TMS5</accession>
<keyword evidence="4" id="KW-1185">Reference proteome</keyword>
<evidence type="ECO:0000313" key="4">
    <source>
        <dbReference type="Proteomes" id="UP000747542"/>
    </source>
</evidence>
<dbReference type="InterPro" id="IPR000072">
    <property type="entry name" value="PDGF/VEGF_dom"/>
</dbReference>
<dbReference type="Proteomes" id="UP000747542">
    <property type="component" value="Unassembled WGS sequence"/>
</dbReference>
<dbReference type="Gene3D" id="2.10.90.10">
    <property type="entry name" value="Cystine-knot cytokines"/>
    <property type="match status" value="1"/>
</dbReference>
<dbReference type="GO" id="GO:0008083">
    <property type="term" value="F:growth factor activity"/>
    <property type="evidence" value="ECO:0007669"/>
    <property type="project" value="InterPro"/>
</dbReference>
<dbReference type="AlphaFoldDB" id="A0A8J5TMS5"/>
<dbReference type="EMBL" id="JAHLQT010001931">
    <property type="protein sequence ID" value="KAG7177690.1"/>
    <property type="molecule type" value="Genomic_DNA"/>
</dbReference>
<evidence type="ECO:0000313" key="3">
    <source>
        <dbReference type="EMBL" id="KAG7177690.1"/>
    </source>
</evidence>
<proteinExistence type="predicted"/>
<protein>
    <submittedName>
        <fullName evidence="3">Putative PDGF/VEGF-related factor 1-like</fullName>
    </submittedName>
</protein>
<dbReference type="GO" id="GO:0005576">
    <property type="term" value="C:extracellular region"/>
    <property type="evidence" value="ECO:0007669"/>
    <property type="project" value="UniProtKB-SubCell"/>
</dbReference>
<dbReference type="InterPro" id="IPR029034">
    <property type="entry name" value="Cystine-knot_cytokine"/>
</dbReference>
<feature type="signal peptide" evidence="1">
    <location>
        <begin position="1"/>
        <end position="15"/>
    </location>
</feature>
<gene>
    <name evidence="3" type="ORF">Hamer_G008354</name>
</gene>
<keyword evidence="1" id="KW-0732">Signal</keyword>
<feature type="domain" description="Platelet-derived growth factor (PDGF) family profile" evidence="2">
    <location>
        <begin position="69"/>
        <end position="146"/>
    </location>
</feature>
<organism evidence="3 4">
    <name type="scientific">Homarus americanus</name>
    <name type="common">American lobster</name>
    <dbReference type="NCBI Taxonomy" id="6706"/>
    <lineage>
        <taxon>Eukaryota</taxon>
        <taxon>Metazoa</taxon>
        <taxon>Ecdysozoa</taxon>
        <taxon>Arthropoda</taxon>
        <taxon>Crustacea</taxon>
        <taxon>Multicrustacea</taxon>
        <taxon>Malacostraca</taxon>
        <taxon>Eumalacostraca</taxon>
        <taxon>Eucarida</taxon>
        <taxon>Decapoda</taxon>
        <taxon>Pleocyemata</taxon>
        <taxon>Astacidea</taxon>
        <taxon>Nephropoidea</taxon>
        <taxon>Nephropidae</taxon>
        <taxon>Homarus</taxon>
    </lineage>
</organism>
<sequence length="210" mass="23941">MRRQVLLLYLTVASAAFLWEATTARRQRHTPAKLQRDACTDHSTVKELIMKARCRAVEQPLKLPVPKGFDTVHPAVVLVTRCEGMTCHPRVHSCLPIHSYSYNRTISKIIQHSSTVMVYAHYGNLRKCLEITVEEHRGCQCGCKRECPNNQILNEAACECECDPRLQEVCEARSRLWDTSTCECVCPVFQEVQCSSGEVFINELCRVRES</sequence>